<proteinExistence type="predicted"/>
<sequence length="114" mass="13005">MECSFRVGQKVVCVDAAFWDEQLPQGTQLVGDLDGLQLGAVYTVREIMISPTWLIPLVLLEEIERPHSFIGGRYFESGFDPKRFRPVVERGIEKGMSILRELLNKQNQPVREDA</sequence>
<protein>
    <submittedName>
        <fullName evidence="1">Uncharacterized protein</fullName>
    </submittedName>
</protein>
<reference evidence="1 2" key="1">
    <citation type="submission" date="2019-12" db="EMBL/GenBank/DDBJ databases">
        <title>Shinella kummerowiae sp. nov., a symbiotic bacterium isolated from root nodules of the herbal legume Kummerowia stipulacea.</title>
        <authorList>
            <person name="Gao J."/>
        </authorList>
    </citation>
    <scope>NUCLEOTIDE SEQUENCE [LARGE SCALE GENOMIC DNA]</scope>
    <source>
        <strain evidence="1 2">CCBAU 25048</strain>
    </source>
</reference>
<gene>
    <name evidence="1" type="ORF">GR138_12865</name>
</gene>
<dbReference type="EMBL" id="WUMK01000004">
    <property type="protein sequence ID" value="MXN46082.1"/>
    <property type="molecule type" value="Genomic_DNA"/>
</dbReference>
<dbReference type="AlphaFoldDB" id="A0A6N8SGR5"/>
<keyword evidence="2" id="KW-1185">Reference proteome</keyword>
<accession>A0A6N8SGR5</accession>
<name>A0A6N8SGR5_9HYPH</name>
<evidence type="ECO:0000313" key="1">
    <source>
        <dbReference type="EMBL" id="MXN46082.1"/>
    </source>
</evidence>
<dbReference type="Proteomes" id="UP000435802">
    <property type="component" value="Unassembled WGS sequence"/>
</dbReference>
<comment type="caution">
    <text evidence="1">The sequence shown here is derived from an EMBL/GenBank/DDBJ whole genome shotgun (WGS) entry which is preliminary data.</text>
</comment>
<dbReference type="RefSeq" id="WP_160859629.1">
    <property type="nucleotide sequence ID" value="NZ_WUMK01000004.1"/>
</dbReference>
<evidence type="ECO:0000313" key="2">
    <source>
        <dbReference type="Proteomes" id="UP000435802"/>
    </source>
</evidence>
<organism evidence="1 2">
    <name type="scientific">Shinella kummerowiae</name>
    <dbReference type="NCBI Taxonomy" id="417745"/>
    <lineage>
        <taxon>Bacteria</taxon>
        <taxon>Pseudomonadati</taxon>
        <taxon>Pseudomonadota</taxon>
        <taxon>Alphaproteobacteria</taxon>
        <taxon>Hyphomicrobiales</taxon>
        <taxon>Rhizobiaceae</taxon>
        <taxon>Shinella</taxon>
    </lineage>
</organism>
<dbReference type="OrthoDB" id="8446253at2"/>